<evidence type="ECO:0000313" key="2">
    <source>
        <dbReference type="EMBL" id="QJI53001.1"/>
    </source>
</evidence>
<sequence>MITWLFGTAIGRTIFTALLVLASWWAFSSYYHAQGVKDCEKAHQAAADKAVLAQEAKGRPIAQAADKANQAAVTEVPKAEAAATVRIEKVYVDRVKTVPAVPGSCVHPVDPAVQAELQAALQRANGGAL</sequence>
<accession>A0A858WLH6</accession>
<feature type="transmembrane region" description="Helical" evidence="1">
    <location>
        <begin position="6"/>
        <end position="27"/>
    </location>
</feature>
<organism evidence="2 3">
    <name type="scientific">Xanthomonas phage FoX4</name>
    <dbReference type="NCBI Taxonomy" id="2723900"/>
    <lineage>
        <taxon>Viruses</taxon>
        <taxon>Duplodnaviria</taxon>
        <taxon>Heunggongvirae</taxon>
        <taxon>Uroviricota</taxon>
        <taxon>Caudoviricetes</taxon>
        <taxon>Foxquatrovirus</taxon>
        <taxon>Foxquatrovirus fox4</taxon>
    </lineage>
</organism>
<reference evidence="2" key="1">
    <citation type="submission" date="2020-03" db="EMBL/GenBank/DDBJ databases">
        <title>Development of an integrated pest management strategy to control Xanthomonas campestris pv. campestris by using bacteriophages.</title>
        <authorList>
            <person name="Holtappels D."/>
            <person name="Rombouts S."/>
            <person name="Lavigne R."/>
            <person name="Wagemans J."/>
        </authorList>
    </citation>
    <scope>NUCLEOTIDE SEQUENCE</scope>
</reference>
<keyword evidence="1" id="KW-0472">Membrane</keyword>
<dbReference type="EMBL" id="MT161385">
    <property type="protein sequence ID" value="QJI53001.1"/>
    <property type="molecule type" value="Genomic_DNA"/>
</dbReference>
<keyword evidence="1" id="KW-1133">Transmembrane helix</keyword>
<keyword evidence="1" id="KW-0812">Transmembrane</keyword>
<name>A0A858WLH6_9CAUD</name>
<protein>
    <submittedName>
        <fullName evidence="2">I-spanin</fullName>
    </submittedName>
</protein>
<keyword evidence="3" id="KW-1185">Reference proteome</keyword>
<proteinExistence type="predicted"/>
<evidence type="ECO:0000313" key="3">
    <source>
        <dbReference type="Proteomes" id="UP000671952"/>
    </source>
</evidence>
<evidence type="ECO:0000256" key="1">
    <source>
        <dbReference type="SAM" id="Phobius"/>
    </source>
</evidence>
<dbReference type="Proteomes" id="UP000671952">
    <property type="component" value="Segment"/>
</dbReference>
<gene>
    <name evidence="2" type="ORF">XccvBFoX4_gp47</name>
</gene>